<evidence type="ECO:0000313" key="4">
    <source>
        <dbReference type="Proteomes" id="UP001163823"/>
    </source>
</evidence>
<dbReference type="GO" id="GO:0008422">
    <property type="term" value="F:beta-glucosidase activity"/>
    <property type="evidence" value="ECO:0007669"/>
    <property type="project" value="TreeGrafter"/>
</dbReference>
<dbReference type="GO" id="GO:0005975">
    <property type="term" value="P:carbohydrate metabolic process"/>
    <property type="evidence" value="ECO:0007669"/>
    <property type="project" value="InterPro"/>
</dbReference>
<dbReference type="InterPro" id="IPR001360">
    <property type="entry name" value="Glyco_hydro_1"/>
</dbReference>
<proteinExistence type="inferred from homology"/>
<dbReference type="Pfam" id="PF00232">
    <property type="entry name" value="Glyco_hydro_1"/>
    <property type="match status" value="1"/>
</dbReference>
<dbReference type="KEGG" id="qsa:O6P43_030749"/>
<name>A0AAD7P897_QUISA</name>
<gene>
    <name evidence="3" type="ORF">O6P43_030749</name>
</gene>
<evidence type="ECO:0000256" key="2">
    <source>
        <dbReference type="RuleBase" id="RU003690"/>
    </source>
</evidence>
<dbReference type="EMBL" id="JARAOO010000013">
    <property type="protein sequence ID" value="KAJ7945732.1"/>
    <property type="molecule type" value="Genomic_DNA"/>
</dbReference>
<dbReference type="PANTHER" id="PTHR10353">
    <property type="entry name" value="GLYCOSYL HYDROLASE"/>
    <property type="match status" value="1"/>
</dbReference>
<dbReference type="PRINTS" id="PR00131">
    <property type="entry name" value="GLHYDRLASE1"/>
</dbReference>
<dbReference type="InterPro" id="IPR017853">
    <property type="entry name" value="GH"/>
</dbReference>
<comment type="similarity">
    <text evidence="1 2">Belongs to the glycosyl hydrolase 1 family.</text>
</comment>
<evidence type="ECO:0000313" key="3">
    <source>
        <dbReference type="EMBL" id="KAJ7945732.1"/>
    </source>
</evidence>
<evidence type="ECO:0000256" key="1">
    <source>
        <dbReference type="ARBA" id="ARBA00010838"/>
    </source>
</evidence>
<comment type="caution">
    <text evidence="3">The sequence shown here is derived from an EMBL/GenBank/DDBJ whole genome shotgun (WGS) entry which is preliminary data.</text>
</comment>
<organism evidence="3 4">
    <name type="scientific">Quillaja saponaria</name>
    <name type="common">Soap bark tree</name>
    <dbReference type="NCBI Taxonomy" id="32244"/>
    <lineage>
        <taxon>Eukaryota</taxon>
        <taxon>Viridiplantae</taxon>
        <taxon>Streptophyta</taxon>
        <taxon>Embryophyta</taxon>
        <taxon>Tracheophyta</taxon>
        <taxon>Spermatophyta</taxon>
        <taxon>Magnoliopsida</taxon>
        <taxon>eudicotyledons</taxon>
        <taxon>Gunneridae</taxon>
        <taxon>Pentapetalae</taxon>
        <taxon>rosids</taxon>
        <taxon>fabids</taxon>
        <taxon>Fabales</taxon>
        <taxon>Quillajaceae</taxon>
        <taxon>Quillaja</taxon>
    </lineage>
</organism>
<dbReference type="SUPFAM" id="SSF51445">
    <property type="entry name" value="(Trans)glycosidases"/>
    <property type="match status" value="1"/>
</dbReference>
<reference evidence="3" key="1">
    <citation type="journal article" date="2023" name="Science">
        <title>Elucidation of the pathway for biosynthesis of saponin adjuvants from the soapbark tree.</title>
        <authorList>
            <person name="Reed J."/>
            <person name="Orme A."/>
            <person name="El-Demerdash A."/>
            <person name="Owen C."/>
            <person name="Martin L.B.B."/>
            <person name="Misra R.C."/>
            <person name="Kikuchi S."/>
            <person name="Rejzek M."/>
            <person name="Martin A.C."/>
            <person name="Harkess A."/>
            <person name="Leebens-Mack J."/>
            <person name="Louveau T."/>
            <person name="Stephenson M.J."/>
            <person name="Osbourn A."/>
        </authorList>
    </citation>
    <scope>NUCLEOTIDE SEQUENCE</scope>
    <source>
        <strain evidence="3">S10</strain>
    </source>
</reference>
<sequence length="163" mass="19142">MGDSLTKITTEKDGVPIGPQSEGSDFIYIYPQGLEKLLYFMKRKYKSPKIYISENGITEKKDEKRKLEDALKDPHRVNNILRHLYHIHLAIKNGVDVKGYTYWSLFDDFEWAEGYIPRFGLYYVDYKDNLKRTPKLSAKWFHSFPHMCLIACKNSSTQKLPQV</sequence>
<dbReference type="Gene3D" id="3.20.20.80">
    <property type="entry name" value="Glycosidases"/>
    <property type="match status" value="1"/>
</dbReference>
<protein>
    <submittedName>
        <fullName evidence="3">Beta-glucosidase</fullName>
    </submittedName>
</protein>
<dbReference type="PANTHER" id="PTHR10353:SF154">
    <property type="entry name" value="BETA-GLUCOSIDASE 9-RELATED"/>
    <property type="match status" value="1"/>
</dbReference>
<keyword evidence="4" id="KW-1185">Reference proteome</keyword>
<dbReference type="Proteomes" id="UP001163823">
    <property type="component" value="Chromosome 13"/>
</dbReference>
<accession>A0AAD7P897</accession>
<dbReference type="AlphaFoldDB" id="A0AAD7P897"/>